<dbReference type="Proteomes" id="UP000324022">
    <property type="component" value="Unassembled WGS sequence"/>
</dbReference>
<keyword evidence="3" id="KW-1185">Reference proteome</keyword>
<feature type="signal peptide" evidence="1">
    <location>
        <begin position="1"/>
        <end position="21"/>
    </location>
</feature>
<organism evidence="2 3">
    <name type="scientific">Ustilago trichophora</name>
    <dbReference type="NCBI Taxonomy" id="86804"/>
    <lineage>
        <taxon>Eukaryota</taxon>
        <taxon>Fungi</taxon>
        <taxon>Dikarya</taxon>
        <taxon>Basidiomycota</taxon>
        <taxon>Ustilaginomycotina</taxon>
        <taxon>Ustilaginomycetes</taxon>
        <taxon>Ustilaginales</taxon>
        <taxon>Ustilaginaceae</taxon>
        <taxon>Ustilago</taxon>
    </lineage>
</organism>
<sequence>MHIKLFFPLAFLLVSIGLVFAEMPSIVAKLPETQALWHYLENRGYLPGRFVRDGLQGLPTDPWHAFLKQRGNEIIGYHWDSVVEGQAGWFAKEQIKALKSFVNSPKTEWDPYLTSRIPARIGRRIITEYAGHLDKNPHLVAVNEYHRLPNTAEALLWN</sequence>
<evidence type="ECO:0000256" key="1">
    <source>
        <dbReference type="SAM" id="SignalP"/>
    </source>
</evidence>
<evidence type="ECO:0000313" key="3">
    <source>
        <dbReference type="Proteomes" id="UP000324022"/>
    </source>
</evidence>
<name>A0A5C3E4F7_9BASI</name>
<dbReference type="AlphaFoldDB" id="A0A5C3E4F7"/>
<gene>
    <name evidence="2" type="ORF">UTRI_03312_B</name>
</gene>
<evidence type="ECO:0000313" key="2">
    <source>
        <dbReference type="EMBL" id="SPO25593.1"/>
    </source>
</evidence>
<dbReference type="EMBL" id="OOIN01000011">
    <property type="protein sequence ID" value="SPO25593.1"/>
    <property type="molecule type" value="Genomic_DNA"/>
</dbReference>
<reference evidence="2 3" key="1">
    <citation type="submission" date="2018-03" db="EMBL/GenBank/DDBJ databases">
        <authorList>
            <person name="Guldener U."/>
        </authorList>
    </citation>
    <scope>NUCLEOTIDE SEQUENCE [LARGE SCALE GENOMIC DNA]</scope>
    <source>
        <strain evidence="2 3">NBRC100155</strain>
    </source>
</reference>
<dbReference type="OrthoDB" id="10393223at2759"/>
<proteinExistence type="predicted"/>
<feature type="chain" id="PRO_5022884942" evidence="1">
    <location>
        <begin position="22"/>
        <end position="158"/>
    </location>
</feature>
<keyword evidence="1" id="KW-0732">Signal</keyword>
<protein>
    <submittedName>
        <fullName evidence="2">Uncharacterized protein</fullName>
    </submittedName>
</protein>
<accession>A0A5C3E4F7</accession>